<dbReference type="AlphaFoldDB" id="A0A9N7NAX9"/>
<dbReference type="InterPro" id="IPR008889">
    <property type="entry name" value="VQ"/>
</dbReference>
<evidence type="ECO:0000313" key="2">
    <source>
        <dbReference type="EMBL" id="CAA0827144.1"/>
    </source>
</evidence>
<comment type="caution">
    <text evidence="2">The sequence shown here is derived from an EMBL/GenBank/DDBJ whole genome shotgun (WGS) entry which is preliminary data.</text>
</comment>
<feature type="domain" description="VQ" evidence="1">
    <location>
        <begin position="38"/>
        <end position="61"/>
    </location>
</feature>
<evidence type="ECO:0000313" key="3">
    <source>
        <dbReference type="Proteomes" id="UP001153555"/>
    </source>
</evidence>
<reference evidence="2" key="1">
    <citation type="submission" date="2019-12" db="EMBL/GenBank/DDBJ databases">
        <authorList>
            <person name="Scholes J."/>
        </authorList>
    </citation>
    <scope>NUCLEOTIDE SEQUENCE</scope>
</reference>
<dbReference type="GO" id="GO:0005634">
    <property type="term" value="C:nucleus"/>
    <property type="evidence" value="ECO:0007669"/>
    <property type="project" value="TreeGrafter"/>
</dbReference>
<gene>
    <name evidence="2" type="ORF">SHERM_22839</name>
</gene>
<proteinExistence type="predicted"/>
<dbReference type="PANTHER" id="PTHR33143:SF3">
    <property type="entry name" value="VQ MOTIF-CONTAINING PROTEIN 17-RELATED"/>
    <property type="match status" value="1"/>
</dbReference>
<dbReference type="Pfam" id="PF05678">
    <property type="entry name" value="VQ"/>
    <property type="match status" value="1"/>
</dbReference>
<keyword evidence="3" id="KW-1185">Reference proteome</keyword>
<dbReference type="InterPro" id="IPR039607">
    <property type="entry name" value="VQ_8/17/18/20/21/25"/>
</dbReference>
<protein>
    <submittedName>
        <fullName evidence="2">VQ motif-containing protein 17</fullName>
    </submittedName>
</protein>
<organism evidence="2 3">
    <name type="scientific">Striga hermonthica</name>
    <name type="common">Purple witchweed</name>
    <name type="synonym">Buchnera hermonthica</name>
    <dbReference type="NCBI Taxonomy" id="68872"/>
    <lineage>
        <taxon>Eukaryota</taxon>
        <taxon>Viridiplantae</taxon>
        <taxon>Streptophyta</taxon>
        <taxon>Embryophyta</taxon>
        <taxon>Tracheophyta</taxon>
        <taxon>Spermatophyta</taxon>
        <taxon>Magnoliopsida</taxon>
        <taxon>eudicotyledons</taxon>
        <taxon>Gunneridae</taxon>
        <taxon>Pentapetalae</taxon>
        <taxon>asterids</taxon>
        <taxon>lamiids</taxon>
        <taxon>Lamiales</taxon>
        <taxon>Orobanchaceae</taxon>
        <taxon>Buchnereae</taxon>
        <taxon>Striga</taxon>
    </lineage>
</organism>
<evidence type="ECO:0000259" key="1">
    <source>
        <dbReference type="Pfam" id="PF05678"/>
    </source>
</evidence>
<dbReference type="Proteomes" id="UP001153555">
    <property type="component" value="Unassembled WGS sequence"/>
</dbReference>
<dbReference type="EMBL" id="CACSLK010027751">
    <property type="protein sequence ID" value="CAA0827144.1"/>
    <property type="molecule type" value="Genomic_DNA"/>
</dbReference>
<name>A0A9N7NAX9_STRHE</name>
<accession>A0A9N7NAX9</accession>
<sequence>MKPQSFTKIAGPNKFSVHDYSRTLSKIKPKIRIIHVIAPEIIKTDVENFRELVQRLTGKPEELKKADKLLSRVLTCRDPESTGGSDVVPVLQETQMKKEVEEIHEADNSNSYLSFWREVDGFLQEPNETPLLSLG</sequence>
<dbReference type="OrthoDB" id="693437at2759"/>
<dbReference type="PANTHER" id="PTHR33143">
    <property type="entry name" value="F16F4.1 PROTEIN-RELATED"/>
    <property type="match status" value="1"/>
</dbReference>